<dbReference type="InterPro" id="IPR029058">
    <property type="entry name" value="AB_hydrolase_fold"/>
</dbReference>
<protein>
    <recommendedName>
        <fullName evidence="4">Peptidase S10</fullName>
    </recommendedName>
</protein>
<name>A0A4Q8M942_9GAMM</name>
<evidence type="ECO:0000256" key="1">
    <source>
        <dbReference type="SAM" id="SignalP"/>
    </source>
</evidence>
<dbReference type="Pfam" id="PF00450">
    <property type="entry name" value="Peptidase_S10"/>
    <property type="match status" value="1"/>
</dbReference>
<evidence type="ECO:0000313" key="2">
    <source>
        <dbReference type="EMBL" id="TAA46500.1"/>
    </source>
</evidence>
<dbReference type="GO" id="GO:0006508">
    <property type="term" value="P:proteolysis"/>
    <property type="evidence" value="ECO:0007669"/>
    <property type="project" value="InterPro"/>
</dbReference>
<feature type="chain" id="PRO_5020251000" description="Peptidase S10" evidence="1">
    <location>
        <begin position="38"/>
        <end position="533"/>
    </location>
</feature>
<dbReference type="AlphaFoldDB" id="A0A4Q8M942"/>
<dbReference type="RefSeq" id="WP_130533262.1">
    <property type="nucleotide sequence ID" value="NZ_SHMG01000001.1"/>
</dbReference>
<dbReference type="Proteomes" id="UP000294164">
    <property type="component" value="Unassembled WGS sequence"/>
</dbReference>
<reference evidence="2 3" key="1">
    <citation type="submission" date="2019-02" db="EMBL/GenBank/DDBJ databases">
        <title>WGS of Pseudoxanthomonas species novum from clinical isolates.</title>
        <authorList>
            <person name="Bernier A.-M."/>
            <person name="Bernard K."/>
            <person name="Vachon A."/>
        </authorList>
    </citation>
    <scope>NUCLEOTIDE SEQUENCE [LARGE SCALE GENOMIC DNA]</scope>
    <source>
        <strain evidence="2 3">NML130969</strain>
    </source>
</reference>
<dbReference type="InterPro" id="IPR001563">
    <property type="entry name" value="Peptidase_S10"/>
</dbReference>
<dbReference type="Gene3D" id="3.40.50.1820">
    <property type="entry name" value="alpha/beta hydrolase"/>
    <property type="match status" value="1"/>
</dbReference>
<organism evidence="2 3">
    <name type="scientific">Pseudoxanthomonas winnipegensis</name>
    <dbReference type="NCBI Taxonomy" id="2480810"/>
    <lineage>
        <taxon>Bacteria</taxon>
        <taxon>Pseudomonadati</taxon>
        <taxon>Pseudomonadota</taxon>
        <taxon>Gammaproteobacteria</taxon>
        <taxon>Lysobacterales</taxon>
        <taxon>Lysobacteraceae</taxon>
        <taxon>Pseudoxanthomonas</taxon>
    </lineage>
</organism>
<gene>
    <name evidence="2" type="ORF">EA655_02135</name>
</gene>
<dbReference type="GO" id="GO:0004185">
    <property type="term" value="F:serine-type carboxypeptidase activity"/>
    <property type="evidence" value="ECO:0007669"/>
    <property type="project" value="InterPro"/>
</dbReference>
<feature type="signal peptide" evidence="1">
    <location>
        <begin position="1"/>
        <end position="37"/>
    </location>
</feature>
<sequence>MSTSMPSVRSRCRASAWLRPFAAAAALWLAGAANGSAAVPAHADVQVRSAGSVAVEGDGTLRYAAEAGLLPIHDDPTGRLMASVFFVGYSATASAGAARPLTFLWNGGPGSNAAQLHLGVGPRRLDTSDRLPDWTPAQSERALVDNADSWLGASDLVFVDPLGTGYSRAVDAKDLPALYTALGDAEVVAEAIRVYLARHDAWDRPLYLAGESYGVTRAALVAEALQRRGMPVRGVVLVSYNFDLGTPPAAYPEDALNVPQFTAAAHYHHRLDATLQALDEAAAVAQAQAWMQHTYLPFLSAPATQTPQARRRILEELARFTGLREQDVDAEHLTISTADFADRLLAEQGLELGRYDLRMTAPRRAKDAPWMPGIDPSLRPMAGLMNGTCRVFNRYLRQQLGFESDLQYRGPFGNAFHPLPRRTDPTSGLPDDWMAQQWDFAQKVPDGADAPLRKAMDQDRQLRVLSLRGRYDGWPCESSVDTTRAAGPRYAARVTNLCLQGGHMWYSERASRAQGRRTFEAFLAAPPSLPSTD</sequence>
<comment type="caution">
    <text evidence="2">The sequence shown here is derived from an EMBL/GenBank/DDBJ whole genome shotgun (WGS) entry which is preliminary data.</text>
</comment>
<evidence type="ECO:0008006" key="4">
    <source>
        <dbReference type="Google" id="ProtNLM"/>
    </source>
</evidence>
<evidence type="ECO:0000313" key="3">
    <source>
        <dbReference type="Proteomes" id="UP000294164"/>
    </source>
</evidence>
<dbReference type="OrthoDB" id="9770107at2"/>
<dbReference type="SUPFAM" id="SSF53474">
    <property type="entry name" value="alpha/beta-Hydrolases"/>
    <property type="match status" value="1"/>
</dbReference>
<keyword evidence="1" id="KW-0732">Signal</keyword>
<proteinExistence type="predicted"/>
<dbReference type="EMBL" id="SHMG01000001">
    <property type="protein sequence ID" value="TAA46500.1"/>
    <property type="molecule type" value="Genomic_DNA"/>
</dbReference>
<accession>A0A4Q8M942</accession>